<dbReference type="SUPFAM" id="SSF52540">
    <property type="entry name" value="P-loop containing nucleoside triphosphate hydrolases"/>
    <property type="match status" value="1"/>
</dbReference>
<dbReference type="Gene3D" id="3.40.50.300">
    <property type="entry name" value="P-loop containing nucleotide triphosphate hydrolases"/>
    <property type="match status" value="1"/>
</dbReference>
<keyword evidence="5" id="KW-0347">Helicase</keyword>
<dbReference type="GO" id="GO:0006260">
    <property type="term" value="P:DNA replication"/>
    <property type="evidence" value="ECO:0007669"/>
    <property type="project" value="UniProtKB-KW"/>
</dbReference>
<dbReference type="PANTHER" id="PTHR30153">
    <property type="entry name" value="REPLICATIVE DNA HELICASE DNAB"/>
    <property type="match status" value="1"/>
</dbReference>
<dbReference type="InterPro" id="IPR007694">
    <property type="entry name" value="DNA_helicase_DnaB-like_C"/>
</dbReference>
<evidence type="ECO:0000256" key="6">
    <source>
        <dbReference type="ARBA" id="ARBA00022840"/>
    </source>
</evidence>
<evidence type="ECO:0000256" key="9">
    <source>
        <dbReference type="ARBA" id="ARBA00044969"/>
    </source>
</evidence>
<evidence type="ECO:0000259" key="11">
    <source>
        <dbReference type="PROSITE" id="PS51199"/>
    </source>
</evidence>
<dbReference type="GO" id="GO:0043139">
    <property type="term" value="F:5'-3' DNA helicase activity"/>
    <property type="evidence" value="ECO:0007669"/>
    <property type="project" value="UniProtKB-EC"/>
</dbReference>
<evidence type="ECO:0000313" key="12">
    <source>
        <dbReference type="EMBL" id="KKN15295.1"/>
    </source>
</evidence>
<protein>
    <recommendedName>
        <fullName evidence="9">DNA 5'-3' helicase</fullName>
        <ecNumber evidence="9">5.6.2.3</ecNumber>
    </recommendedName>
</protein>
<keyword evidence="8" id="KW-0413">Isomerase</keyword>
<evidence type="ECO:0000256" key="2">
    <source>
        <dbReference type="ARBA" id="ARBA00022705"/>
    </source>
</evidence>
<dbReference type="PROSITE" id="PS51199">
    <property type="entry name" value="SF4_HELICASE"/>
    <property type="match status" value="1"/>
</dbReference>
<dbReference type="GO" id="GO:0005524">
    <property type="term" value="F:ATP binding"/>
    <property type="evidence" value="ECO:0007669"/>
    <property type="project" value="UniProtKB-KW"/>
</dbReference>
<keyword evidence="6" id="KW-0067">ATP-binding</keyword>
<dbReference type="Gene3D" id="1.10.860.10">
    <property type="entry name" value="DNAb Helicase, Chain A"/>
    <property type="match status" value="1"/>
</dbReference>
<dbReference type="SUPFAM" id="SSF48024">
    <property type="entry name" value="N-terminal domain of DnaB helicase"/>
    <property type="match status" value="1"/>
</dbReference>
<dbReference type="GO" id="GO:0003677">
    <property type="term" value="F:DNA binding"/>
    <property type="evidence" value="ECO:0007669"/>
    <property type="project" value="UniProtKB-KW"/>
</dbReference>
<dbReference type="AlphaFoldDB" id="A0A0F9N6U4"/>
<keyword evidence="3" id="KW-0547">Nucleotide-binding</keyword>
<organism evidence="12">
    <name type="scientific">marine sediment metagenome</name>
    <dbReference type="NCBI Taxonomy" id="412755"/>
    <lineage>
        <taxon>unclassified sequences</taxon>
        <taxon>metagenomes</taxon>
        <taxon>ecological metagenomes</taxon>
    </lineage>
</organism>
<comment type="caution">
    <text evidence="12">The sequence shown here is derived from an EMBL/GenBank/DDBJ whole genome shotgun (WGS) entry which is preliminary data.</text>
</comment>
<dbReference type="GO" id="GO:0016787">
    <property type="term" value="F:hydrolase activity"/>
    <property type="evidence" value="ECO:0007669"/>
    <property type="project" value="UniProtKB-KW"/>
</dbReference>
<dbReference type="Pfam" id="PF03796">
    <property type="entry name" value="DnaB_C"/>
    <property type="match status" value="1"/>
</dbReference>
<evidence type="ECO:0000256" key="1">
    <source>
        <dbReference type="ARBA" id="ARBA00008428"/>
    </source>
</evidence>
<dbReference type="InterPro" id="IPR036185">
    <property type="entry name" value="DNA_heli_DnaB-like_N_sf"/>
</dbReference>
<proteinExistence type="inferred from homology"/>
<dbReference type="InterPro" id="IPR027417">
    <property type="entry name" value="P-loop_NTPase"/>
</dbReference>
<comment type="catalytic activity">
    <reaction evidence="10">
        <text>ATP + H2O = ADP + phosphate + H(+)</text>
        <dbReference type="Rhea" id="RHEA:13065"/>
        <dbReference type="ChEBI" id="CHEBI:15377"/>
        <dbReference type="ChEBI" id="CHEBI:15378"/>
        <dbReference type="ChEBI" id="CHEBI:30616"/>
        <dbReference type="ChEBI" id="CHEBI:43474"/>
        <dbReference type="ChEBI" id="CHEBI:456216"/>
        <dbReference type="EC" id="5.6.2.3"/>
    </reaction>
</comment>
<dbReference type="EC" id="5.6.2.3" evidence="9"/>
<keyword evidence="2" id="KW-0235">DNA replication</keyword>
<comment type="similarity">
    <text evidence="1">Belongs to the helicase family. DnaB subfamily.</text>
</comment>
<name>A0A0F9N6U4_9ZZZZ</name>
<dbReference type="InterPro" id="IPR007693">
    <property type="entry name" value="DNA_helicase_DnaB-like_N"/>
</dbReference>
<dbReference type="PANTHER" id="PTHR30153:SF2">
    <property type="entry name" value="REPLICATIVE DNA HELICASE"/>
    <property type="match status" value="1"/>
</dbReference>
<dbReference type="Pfam" id="PF00772">
    <property type="entry name" value="DnaB"/>
    <property type="match status" value="1"/>
</dbReference>
<evidence type="ECO:0000256" key="10">
    <source>
        <dbReference type="ARBA" id="ARBA00048954"/>
    </source>
</evidence>
<keyword evidence="4" id="KW-0378">Hydrolase</keyword>
<evidence type="ECO:0000256" key="4">
    <source>
        <dbReference type="ARBA" id="ARBA00022801"/>
    </source>
</evidence>
<dbReference type="GO" id="GO:0005829">
    <property type="term" value="C:cytosol"/>
    <property type="evidence" value="ECO:0007669"/>
    <property type="project" value="TreeGrafter"/>
</dbReference>
<feature type="domain" description="SF4 helicase" evidence="11">
    <location>
        <begin position="183"/>
        <end position="463"/>
    </location>
</feature>
<dbReference type="EMBL" id="LAZR01003727">
    <property type="protein sequence ID" value="KKN15295.1"/>
    <property type="molecule type" value="Genomic_DNA"/>
</dbReference>
<gene>
    <name evidence="12" type="ORF">LCGC14_0987540</name>
</gene>
<evidence type="ECO:0000256" key="8">
    <source>
        <dbReference type="ARBA" id="ARBA00023235"/>
    </source>
</evidence>
<evidence type="ECO:0000256" key="7">
    <source>
        <dbReference type="ARBA" id="ARBA00023125"/>
    </source>
</evidence>
<accession>A0A0F9N6U4</accession>
<keyword evidence="7" id="KW-0238">DNA-binding</keyword>
<sequence>MQTEETKSKFAHPGNEAAVLACVFKDVTNYFEVEAKLSEQDFLKPHHKVLWTIIKTLMRSEVMTIDLAAIMSQASVLKVEENIGGYEYVSSLFEKSIDPTNILFYINRVADASTKYQIFLAANEISAETEKNKSLTGESLTASDLVDFSQNKFLEIAVNSERGTEAENLADGLEEMLEEVIQNPTTVRGLNTGFERLDEAINGLEPGTLTVLGARPKVGKSTFLLNSAINIACRTGVPVLYIDTEMNIREQRMRLVSILSGVDERDIKNGTFYNNEADREAVEEAKRCASQGMILHKYYPDFTAEAISSVTRKYHHQYGIGCLMFDYIKLPDSDLQHIGNVKEHQALGYLCVALKNLAGQLNIPVFTAAQIGRLGANKGHITASEFADSDRILRYANTLLGLSAKTKKEREALAEEFGSEQVIKMGSHRLQILDTRAGGTNFAGLDIHFRKKTLTMREAEVQAADLRPMEPEEE</sequence>
<dbReference type="InterPro" id="IPR016136">
    <property type="entry name" value="DNA_helicase_N/primase_C"/>
</dbReference>
<evidence type="ECO:0000256" key="5">
    <source>
        <dbReference type="ARBA" id="ARBA00022806"/>
    </source>
</evidence>
<evidence type="ECO:0000256" key="3">
    <source>
        <dbReference type="ARBA" id="ARBA00022741"/>
    </source>
</evidence>
<reference evidence="12" key="1">
    <citation type="journal article" date="2015" name="Nature">
        <title>Complex archaea that bridge the gap between prokaryotes and eukaryotes.</title>
        <authorList>
            <person name="Spang A."/>
            <person name="Saw J.H."/>
            <person name="Jorgensen S.L."/>
            <person name="Zaremba-Niedzwiedzka K."/>
            <person name="Martijn J."/>
            <person name="Lind A.E."/>
            <person name="van Eijk R."/>
            <person name="Schleper C."/>
            <person name="Guy L."/>
            <person name="Ettema T.J."/>
        </authorList>
    </citation>
    <scope>NUCLEOTIDE SEQUENCE</scope>
</reference>